<keyword evidence="3" id="KW-1185">Reference proteome</keyword>
<dbReference type="AlphaFoldDB" id="A0A7Z1B180"/>
<evidence type="ECO:0000259" key="1">
    <source>
        <dbReference type="PROSITE" id="PS51464"/>
    </source>
</evidence>
<proteinExistence type="predicted"/>
<feature type="domain" description="SIS" evidence="1">
    <location>
        <begin position="33"/>
        <end position="214"/>
    </location>
</feature>
<dbReference type="PANTHER" id="PTHR30390">
    <property type="entry name" value="SEDOHEPTULOSE 7-PHOSPHATE ISOMERASE / DNAA INITIATOR-ASSOCIATING FACTOR FOR REPLICATION INITIATION"/>
    <property type="match status" value="1"/>
</dbReference>
<name>A0A7Z1B180_9PSEU</name>
<comment type="caution">
    <text evidence="2">The sequence shown here is derived from an EMBL/GenBank/DDBJ whole genome shotgun (WGS) entry which is preliminary data.</text>
</comment>
<dbReference type="OrthoDB" id="9805185at2"/>
<sequence>MVIESEYASMADGLVRRLVDTQLPAMRAAAAMVAECVAGGGVLQAFGTGHSRIVTLELAARAGGLAPVSMLAVKDLVMFGDEDPAAILDPKYERVSGLAERVYDLGGVAPGDLFLIVSNSGLNAAIVEMAHLVRARGHRLIAVTSLAHTRSTDARRSGGAHLADLADVVIDNLAPPGDAAIEVGQGVRIGAVSSLTGVLIAQVITELTCRHLLEMGQDVPVYVSANLAAGDAHNQTLTDRYGARVRPIEP</sequence>
<dbReference type="PANTHER" id="PTHR30390:SF7">
    <property type="entry name" value="PHOSPHOHEPTOSE ISOMERASE"/>
    <property type="match status" value="1"/>
</dbReference>
<dbReference type="InterPro" id="IPR035472">
    <property type="entry name" value="RpiR-like_SIS"/>
</dbReference>
<dbReference type="InterPro" id="IPR046348">
    <property type="entry name" value="SIS_dom_sf"/>
</dbReference>
<dbReference type="PROSITE" id="PS51464">
    <property type="entry name" value="SIS"/>
    <property type="match status" value="1"/>
</dbReference>
<accession>A0A7Z1B180</accession>
<protein>
    <recommendedName>
        <fullName evidence="1">SIS domain-containing protein</fullName>
    </recommendedName>
</protein>
<evidence type="ECO:0000313" key="3">
    <source>
        <dbReference type="Proteomes" id="UP000185696"/>
    </source>
</evidence>
<dbReference type="NCBIfam" id="NF002805">
    <property type="entry name" value="PRK02947.1"/>
    <property type="match status" value="1"/>
</dbReference>
<dbReference type="Pfam" id="PF13580">
    <property type="entry name" value="SIS_2"/>
    <property type="match status" value="1"/>
</dbReference>
<dbReference type="SUPFAM" id="SSF53697">
    <property type="entry name" value="SIS domain"/>
    <property type="match status" value="1"/>
</dbReference>
<dbReference type="Proteomes" id="UP000185696">
    <property type="component" value="Unassembled WGS sequence"/>
</dbReference>
<dbReference type="InterPro" id="IPR001347">
    <property type="entry name" value="SIS_dom"/>
</dbReference>
<dbReference type="GO" id="GO:1901135">
    <property type="term" value="P:carbohydrate derivative metabolic process"/>
    <property type="evidence" value="ECO:0007669"/>
    <property type="project" value="InterPro"/>
</dbReference>
<dbReference type="EMBL" id="MSIF01000001">
    <property type="protein sequence ID" value="OLF13871.1"/>
    <property type="molecule type" value="Genomic_DNA"/>
</dbReference>
<dbReference type="Gene3D" id="3.40.50.10490">
    <property type="entry name" value="Glucose-6-phosphate isomerase like protein, domain 1"/>
    <property type="match status" value="1"/>
</dbReference>
<dbReference type="CDD" id="cd05013">
    <property type="entry name" value="SIS_RpiR"/>
    <property type="match status" value="1"/>
</dbReference>
<evidence type="ECO:0000313" key="2">
    <source>
        <dbReference type="EMBL" id="OLF13871.1"/>
    </source>
</evidence>
<dbReference type="GO" id="GO:0097367">
    <property type="term" value="F:carbohydrate derivative binding"/>
    <property type="evidence" value="ECO:0007669"/>
    <property type="project" value="InterPro"/>
</dbReference>
<organism evidence="2 3">
    <name type="scientific">Actinophytocola xinjiangensis</name>
    <dbReference type="NCBI Taxonomy" id="485602"/>
    <lineage>
        <taxon>Bacteria</taxon>
        <taxon>Bacillati</taxon>
        <taxon>Actinomycetota</taxon>
        <taxon>Actinomycetes</taxon>
        <taxon>Pseudonocardiales</taxon>
        <taxon>Pseudonocardiaceae</taxon>
    </lineage>
</organism>
<dbReference type="InterPro" id="IPR050099">
    <property type="entry name" value="SIS_GmhA/DiaA_subfam"/>
</dbReference>
<reference evidence="2 3" key="1">
    <citation type="submission" date="2016-12" db="EMBL/GenBank/DDBJ databases">
        <title>The draft genome sequence of Actinophytocola xinjiangensis.</title>
        <authorList>
            <person name="Wang W."/>
            <person name="Yuan L."/>
        </authorList>
    </citation>
    <scope>NUCLEOTIDE SEQUENCE [LARGE SCALE GENOMIC DNA]</scope>
    <source>
        <strain evidence="2 3">CGMCC 4.4663</strain>
    </source>
</reference>
<gene>
    <name evidence="2" type="ORF">BLA60_01405</name>
</gene>